<organism evidence="2 3">
    <name type="scientific">Kolteria novifilia</name>
    <dbReference type="NCBI Taxonomy" id="2527975"/>
    <lineage>
        <taxon>Bacteria</taxon>
        <taxon>Pseudomonadati</taxon>
        <taxon>Planctomycetota</taxon>
        <taxon>Planctomycetia</taxon>
        <taxon>Kolteriales</taxon>
        <taxon>Kolteriaceae</taxon>
        <taxon>Kolteria</taxon>
    </lineage>
</organism>
<dbReference type="InterPro" id="IPR050229">
    <property type="entry name" value="GlpE_sulfurtransferase"/>
</dbReference>
<gene>
    <name evidence="2" type="primary">moeZ_1</name>
    <name evidence="2" type="ORF">Pan216_22520</name>
</gene>
<sequence length="113" mass="12619">MSEQMPTSFTQIDPKELKSKLNGTGKPLVVDVREAHEVAICKIDGSVHIPLGELPQRYQELDPEQDMVIHCKMGGRSAQACVFLKQQGFERVANLNGGIVAWREQIDPSLNLY</sequence>
<dbReference type="AlphaFoldDB" id="A0A518B398"/>
<keyword evidence="2" id="KW-0808">Transferase</keyword>
<dbReference type="SUPFAM" id="SSF52821">
    <property type="entry name" value="Rhodanese/Cell cycle control phosphatase"/>
    <property type="match status" value="1"/>
</dbReference>
<dbReference type="SMART" id="SM00450">
    <property type="entry name" value="RHOD"/>
    <property type="match status" value="1"/>
</dbReference>
<dbReference type="GO" id="GO:0016779">
    <property type="term" value="F:nucleotidyltransferase activity"/>
    <property type="evidence" value="ECO:0007669"/>
    <property type="project" value="UniProtKB-KW"/>
</dbReference>
<dbReference type="Gene3D" id="3.40.250.10">
    <property type="entry name" value="Rhodanese-like domain"/>
    <property type="match status" value="1"/>
</dbReference>
<dbReference type="EMBL" id="CP036279">
    <property type="protein sequence ID" value="QDU61396.1"/>
    <property type="molecule type" value="Genomic_DNA"/>
</dbReference>
<name>A0A518B398_9BACT</name>
<proteinExistence type="predicted"/>
<keyword evidence="2" id="KW-0548">Nucleotidyltransferase</keyword>
<dbReference type="InterPro" id="IPR001763">
    <property type="entry name" value="Rhodanese-like_dom"/>
</dbReference>
<dbReference type="InterPro" id="IPR036873">
    <property type="entry name" value="Rhodanese-like_dom_sf"/>
</dbReference>
<dbReference type="PANTHER" id="PTHR43031">
    <property type="entry name" value="FAD-DEPENDENT OXIDOREDUCTASE"/>
    <property type="match status" value="1"/>
</dbReference>
<evidence type="ECO:0000259" key="1">
    <source>
        <dbReference type="PROSITE" id="PS50206"/>
    </source>
</evidence>
<dbReference type="PANTHER" id="PTHR43031:SF17">
    <property type="entry name" value="SULFURTRANSFERASE YTWF-RELATED"/>
    <property type="match status" value="1"/>
</dbReference>
<protein>
    <submittedName>
        <fullName evidence="2">Putative adenylyltransferase/sulfurtransferase MoeZ</fullName>
    </submittedName>
</protein>
<dbReference type="KEGG" id="knv:Pan216_22520"/>
<evidence type="ECO:0000313" key="3">
    <source>
        <dbReference type="Proteomes" id="UP000317093"/>
    </source>
</evidence>
<keyword evidence="3" id="KW-1185">Reference proteome</keyword>
<feature type="domain" description="Rhodanese" evidence="1">
    <location>
        <begin position="23"/>
        <end position="111"/>
    </location>
</feature>
<reference evidence="2 3" key="1">
    <citation type="submission" date="2019-02" db="EMBL/GenBank/DDBJ databases">
        <title>Deep-cultivation of Planctomycetes and their phenomic and genomic characterization uncovers novel biology.</title>
        <authorList>
            <person name="Wiegand S."/>
            <person name="Jogler M."/>
            <person name="Boedeker C."/>
            <person name="Pinto D."/>
            <person name="Vollmers J."/>
            <person name="Rivas-Marin E."/>
            <person name="Kohn T."/>
            <person name="Peeters S.H."/>
            <person name="Heuer A."/>
            <person name="Rast P."/>
            <person name="Oberbeckmann S."/>
            <person name="Bunk B."/>
            <person name="Jeske O."/>
            <person name="Meyerdierks A."/>
            <person name="Storesund J.E."/>
            <person name="Kallscheuer N."/>
            <person name="Luecker S."/>
            <person name="Lage O.M."/>
            <person name="Pohl T."/>
            <person name="Merkel B.J."/>
            <person name="Hornburger P."/>
            <person name="Mueller R.-W."/>
            <person name="Bruemmer F."/>
            <person name="Labrenz M."/>
            <person name="Spormann A.M."/>
            <person name="Op den Camp H."/>
            <person name="Overmann J."/>
            <person name="Amann R."/>
            <person name="Jetten M.S.M."/>
            <person name="Mascher T."/>
            <person name="Medema M.H."/>
            <person name="Devos D.P."/>
            <person name="Kaster A.-K."/>
            <person name="Ovreas L."/>
            <person name="Rohde M."/>
            <person name="Galperin M.Y."/>
            <person name="Jogler C."/>
        </authorList>
    </citation>
    <scope>NUCLEOTIDE SEQUENCE [LARGE SCALE GENOMIC DNA]</scope>
    <source>
        <strain evidence="2 3">Pan216</strain>
    </source>
</reference>
<dbReference type="Proteomes" id="UP000317093">
    <property type="component" value="Chromosome"/>
</dbReference>
<evidence type="ECO:0000313" key="2">
    <source>
        <dbReference type="EMBL" id="QDU61396.1"/>
    </source>
</evidence>
<dbReference type="Pfam" id="PF00581">
    <property type="entry name" value="Rhodanese"/>
    <property type="match status" value="1"/>
</dbReference>
<accession>A0A518B398</accession>
<dbReference type="PROSITE" id="PS50206">
    <property type="entry name" value="RHODANESE_3"/>
    <property type="match status" value="1"/>
</dbReference>
<dbReference type="RefSeq" id="WP_419193507.1">
    <property type="nucleotide sequence ID" value="NZ_CP036279.1"/>
</dbReference>